<keyword evidence="3 6" id="KW-0732">Signal</keyword>
<dbReference type="RefSeq" id="WP_395810020.1">
    <property type="nucleotide sequence ID" value="NZ_CP043494.1"/>
</dbReference>
<dbReference type="InterPro" id="IPR010827">
    <property type="entry name" value="BamA/TamA_POTRA"/>
</dbReference>
<dbReference type="Gene3D" id="3.10.20.310">
    <property type="entry name" value="membrane protein fhac"/>
    <property type="match status" value="3"/>
</dbReference>
<evidence type="ECO:0000256" key="4">
    <source>
        <dbReference type="ARBA" id="ARBA00023136"/>
    </source>
</evidence>
<dbReference type="Proteomes" id="UP001611383">
    <property type="component" value="Chromosome"/>
</dbReference>
<dbReference type="InterPro" id="IPR000184">
    <property type="entry name" value="Bac_surfAg_D15"/>
</dbReference>
<keyword evidence="10" id="KW-1185">Reference proteome</keyword>
<accession>A0ABY9X5I6</accession>
<feature type="domain" description="POTRA" evidence="8">
    <location>
        <begin position="37"/>
        <end position="125"/>
    </location>
</feature>
<feature type="chain" id="PRO_5046762977" evidence="6">
    <location>
        <begin position="30"/>
        <end position="735"/>
    </location>
</feature>
<evidence type="ECO:0000256" key="1">
    <source>
        <dbReference type="ARBA" id="ARBA00004370"/>
    </source>
</evidence>
<keyword evidence="4" id="KW-0472">Membrane</keyword>
<reference evidence="9 10" key="1">
    <citation type="submission" date="2019-08" db="EMBL/GenBank/DDBJ databases">
        <title>Archangium and Cystobacter genomes.</title>
        <authorList>
            <person name="Chen I.-C.K."/>
            <person name="Wielgoss S."/>
        </authorList>
    </citation>
    <scope>NUCLEOTIDE SEQUENCE [LARGE SCALE GENOMIC DNA]</scope>
    <source>
        <strain evidence="9 10">Cbm 6</strain>
    </source>
</reference>
<evidence type="ECO:0000313" key="10">
    <source>
        <dbReference type="Proteomes" id="UP001611383"/>
    </source>
</evidence>
<evidence type="ECO:0000313" key="9">
    <source>
        <dbReference type="EMBL" id="WNG50663.1"/>
    </source>
</evidence>
<evidence type="ECO:0000256" key="5">
    <source>
        <dbReference type="ARBA" id="ARBA00023237"/>
    </source>
</evidence>
<gene>
    <name evidence="9" type="ORF">F0U60_45965</name>
</gene>
<evidence type="ECO:0000259" key="7">
    <source>
        <dbReference type="Pfam" id="PF01103"/>
    </source>
</evidence>
<organism evidence="9 10">
    <name type="scientific">Archangium minus</name>
    <dbReference type="NCBI Taxonomy" id="83450"/>
    <lineage>
        <taxon>Bacteria</taxon>
        <taxon>Pseudomonadati</taxon>
        <taxon>Myxococcota</taxon>
        <taxon>Myxococcia</taxon>
        <taxon>Myxococcales</taxon>
        <taxon>Cystobacterineae</taxon>
        <taxon>Archangiaceae</taxon>
        <taxon>Archangium</taxon>
    </lineage>
</organism>
<dbReference type="Pfam" id="PF07244">
    <property type="entry name" value="POTRA"/>
    <property type="match status" value="2"/>
</dbReference>
<keyword evidence="5" id="KW-0998">Cell outer membrane</keyword>
<feature type="domain" description="POTRA" evidence="8">
    <location>
        <begin position="130"/>
        <end position="207"/>
    </location>
</feature>
<evidence type="ECO:0000259" key="8">
    <source>
        <dbReference type="Pfam" id="PF07244"/>
    </source>
</evidence>
<evidence type="ECO:0000256" key="3">
    <source>
        <dbReference type="ARBA" id="ARBA00022729"/>
    </source>
</evidence>
<comment type="subcellular location">
    <subcellularLocation>
        <location evidence="1">Membrane</location>
    </subcellularLocation>
</comment>
<feature type="signal peptide" evidence="6">
    <location>
        <begin position="1"/>
        <end position="29"/>
    </location>
</feature>
<evidence type="ECO:0000256" key="6">
    <source>
        <dbReference type="SAM" id="SignalP"/>
    </source>
</evidence>
<evidence type="ECO:0000256" key="2">
    <source>
        <dbReference type="ARBA" id="ARBA00022692"/>
    </source>
</evidence>
<dbReference type="Pfam" id="PF01103">
    <property type="entry name" value="Omp85"/>
    <property type="match status" value="1"/>
</dbReference>
<dbReference type="PANTHER" id="PTHR12815">
    <property type="entry name" value="SORTING AND ASSEMBLY MACHINERY SAMM50 PROTEIN FAMILY MEMBER"/>
    <property type="match status" value="1"/>
</dbReference>
<keyword evidence="2" id="KW-0812">Transmembrane</keyword>
<dbReference type="PANTHER" id="PTHR12815:SF47">
    <property type="entry name" value="TRANSLOCATION AND ASSEMBLY MODULE SUBUNIT TAMA"/>
    <property type="match status" value="1"/>
</dbReference>
<dbReference type="EMBL" id="CP043494">
    <property type="protein sequence ID" value="WNG50663.1"/>
    <property type="molecule type" value="Genomic_DNA"/>
</dbReference>
<protein>
    <submittedName>
        <fullName evidence="9">BamA/TamA family outer membrane protein</fullName>
    </submittedName>
</protein>
<dbReference type="Gene3D" id="2.40.160.50">
    <property type="entry name" value="membrane protein fhac: a member of the omp85/tpsb transporter family"/>
    <property type="match status" value="1"/>
</dbReference>
<sequence>MDAALHHRPLLSALLLLVLAAGCATTSGAQQPEQPKVVGLDIKGTDQVSASDIKDKIVTSKTPWWEPFNPFVGPNYFDPNTWQADLRRIVRFYQAQGFYEARIDSSNEQPKGKDGIALEVTVNEGLPTQVAAINVKGLEALSEEHRQKALAELPIVQGEVFREEEWEATKELVQQRLRELGYAEAEVGGEVRVDLATHSAQVDLQVQAGPRYRFGNIFVATDANPQVNPRRIIEQAQGAVNKGDWYSESALAEAQARVFRMGVFGAVKVNRGAPDREARTVPVVVDVREAPFRSVRLGGGVGLDAARQEVRLLGEWTHRNFFGGLRRLTVGGRVGYAFIPTITAAFDRIDTDGDGNGDTPNLSTPHGLVFQLSTQFEQPRFLTRDLRLQASLTGERGLEQAYNFIGGRARGGVVWQPHPNFSFSPTYNLELYRLQGQRGVGDQTTVPTLVLGCPAGGEQETCNISVSYLEQTAEWDRRDDPIAPTRGYYAGLSLQEGGGPLQGDFTFLRVLPDVRGYITFGPKDSITLAARLRMGTLLTPVITNETGERIRQESAVVNRFFAGGGGSMRGFNSRRLSPMSLSNPDAEQPSDQVVPVGGNSLMETSVELRFKLFGGLSLAAFHDSGLVGAGPLNFGPRQDDVRRESGRIFGDYHYQAVGFGLRYQTIVGPVRLDLARRLNIGRPLPIFDPSGKATDPIAGLGDCFGLGGTEVADAREYAGAPEGFCTFFLSIGEAF</sequence>
<proteinExistence type="predicted"/>
<feature type="domain" description="Bacterial surface antigen (D15)" evidence="7">
    <location>
        <begin position="370"/>
        <end position="678"/>
    </location>
</feature>
<dbReference type="InterPro" id="IPR039910">
    <property type="entry name" value="D15-like"/>
</dbReference>
<name>A0ABY9X5I6_9BACT</name>